<dbReference type="GO" id="GO:0032259">
    <property type="term" value="P:methylation"/>
    <property type="evidence" value="ECO:0007669"/>
    <property type="project" value="UniProtKB-KW"/>
</dbReference>
<gene>
    <name evidence="3" type="ORF">MESINF_2753</name>
</gene>
<dbReference type="SUPFAM" id="SSF52833">
    <property type="entry name" value="Thioredoxin-like"/>
    <property type="match status" value="1"/>
</dbReference>
<feature type="coiled-coil region" evidence="1">
    <location>
        <begin position="332"/>
        <end position="366"/>
    </location>
</feature>
<dbReference type="InterPro" id="IPR000257">
    <property type="entry name" value="Uroporphyrinogen_deCOase"/>
</dbReference>
<reference evidence="3 4" key="1">
    <citation type="submission" date="2017-01" db="EMBL/GenBank/DDBJ databases">
        <authorList>
            <person name="Erauso G."/>
        </authorList>
    </citation>
    <scope>NUCLEOTIDE SEQUENCE [LARGE SCALE GENOMIC DNA]</scope>
    <source>
        <strain evidence="3">MESINF1</strain>
    </source>
</reference>
<dbReference type="Pfam" id="PF01208">
    <property type="entry name" value="URO-D"/>
    <property type="match status" value="1"/>
</dbReference>
<keyword evidence="3" id="KW-0808">Transferase</keyword>
<dbReference type="Proteomes" id="UP000250796">
    <property type="component" value="Chromosome MESINF"/>
</dbReference>
<organism evidence="3 4">
    <name type="scientific">Mesotoga infera</name>
    <dbReference type="NCBI Taxonomy" id="1236046"/>
    <lineage>
        <taxon>Bacteria</taxon>
        <taxon>Thermotogati</taxon>
        <taxon>Thermotogota</taxon>
        <taxon>Thermotogae</taxon>
        <taxon>Kosmotogales</taxon>
        <taxon>Kosmotogaceae</taxon>
        <taxon>Mesotoga</taxon>
    </lineage>
</organism>
<name>A0A7Z7LHG6_9BACT</name>
<dbReference type="AlphaFoldDB" id="A0A7Z7LHG6"/>
<feature type="domain" description="Uroporphyrinogen decarboxylase (URO-D)" evidence="2">
    <location>
        <begin position="10"/>
        <end position="337"/>
    </location>
</feature>
<keyword evidence="1" id="KW-0175">Coiled coil</keyword>
<proteinExistence type="predicted"/>
<dbReference type="PANTHER" id="PTHR47099">
    <property type="entry name" value="METHYLCOBAMIDE:COM METHYLTRANSFERASE MTBA"/>
    <property type="match status" value="1"/>
</dbReference>
<accession>A0A7Z7LHG6</accession>
<evidence type="ECO:0000313" key="3">
    <source>
        <dbReference type="EMBL" id="SSC14193.1"/>
    </source>
</evidence>
<sequence>MEFFAKEETGKDLLLKSLENKTLPRAPWVPFAGVHAGKLKGYTAKEVLNDVDKLVQSLLEVNRLYRPDGQPVVFDLQLEAEALGCDLVWSDVNPPSVSGHPLKKSREIPGLLPDESSGRIPLVLDAMREMKREVGHHTALFGLVCGPLTLASHLRGADFFMDIIEEPQYAQDLLSYTSEVCERMAGMYIEAGMDIVAFVDPMVSQISPRHFKRYLSGPFSGLFNFVRQNGAKSSFFVCGDATKNIEVMCQTRPDSLFVDENIDLESAKKITDSYGVVIGGNIPLTTTMLYGNQKDNMKYVIELLERLGTRNYIVAPGCDMPYNVPVENGIAIQQAIRDVERVKAILKDYEAEEEEVEIDLPDYEHLEKPLIEVFTLDSDTCAACTYMMSVAKLALEEFKDRVDVVEYKFTVRENIQRIKKMGVKNLPSIYINGRLKYSSIIPDRREFFSEIKKILSS</sequence>
<dbReference type="PANTHER" id="PTHR47099:SF1">
    <property type="entry name" value="METHYLCOBAMIDE:COM METHYLTRANSFERASE MTBA"/>
    <property type="match status" value="1"/>
</dbReference>
<dbReference type="InterPro" id="IPR052024">
    <property type="entry name" value="Methanogen_methyltrans"/>
</dbReference>
<dbReference type="InterPro" id="IPR036249">
    <property type="entry name" value="Thioredoxin-like_sf"/>
</dbReference>
<dbReference type="InterPro" id="IPR038071">
    <property type="entry name" value="UROD/MetE-like_sf"/>
</dbReference>
<evidence type="ECO:0000259" key="2">
    <source>
        <dbReference type="Pfam" id="PF01208"/>
    </source>
</evidence>
<keyword evidence="4" id="KW-1185">Reference proteome</keyword>
<dbReference type="CDD" id="cd03465">
    <property type="entry name" value="URO-D_like"/>
    <property type="match status" value="1"/>
</dbReference>
<protein>
    <submittedName>
        <fullName evidence="3">Methylamine-specific methylcobalamin coenzyme M methyltransferase</fullName>
    </submittedName>
</protein>
<dbReference type="Gene3D" id="3.20.20.210">
    <property type="match status" value="1"/>
</dbReference>
<dbReference type="GO" id="GO:0008168">
    <property type="term" value="F:methyltransferase activity"/>
    <property type="evidence" value="ECO:0007669"/>
    <property type="project" value="UniProtKB-KW"/>
</dbReference>
<dbReference type="RefSeq" id="WP_169700564.1">
    <property type="nucleotide sequence ID" value="NZ_LS974202.1"/>
</dbReference>
<dbReference type="GO" id="GO:0004853">
    <property type="term" value="F:uroporphyrinogen decarboxylase activity"/>
    <property type="evidence" value="ECO:0007669"/>
    <property type="project" value="InterPro"/>
</dbReference>
<dbReference type="Gene3D" id="3.40.30.10">
    <property type="entry name" value="Glutaredoxin"/>
    <property type="match status" value="1"/>
</dbReference>
<keyword evidence="3" id="KW-0489">Methyltransferase</keyword>
<evidence type="ECO:0000256" key="1">
    <source>
        <dbReference type="SAM" id="Coils"/>
    </source>
</evidence>
<dbReference type="EMBL" id="LS974202">
    <property type="protein sequence ID" value="SSC14193.1"/>
    <property type="molecule type" value="Genomic_DNA"/>
</dbReference>
<dbReference type="KEGG" id="minf:MESINF_2753"/>
<dbReference type="GO" id="GO:0006779">
    <property type="term" value="P:porphyrin-containing compound biosynthetic process"/>
    <property type="evidence" value="ECO:0007669"/>
    <property type="project" value="InterPro"/>
</dbReference>
<evidence type="ECO:0000313" key="4">
    <source>
        <dbReference type="Proteomes" id="UP000250796"/>
    </source>
</evidence>
<dbReference type="SUPFAM" id="SSF51726">
    <property type="entry name" value="UROD/MetE-like"/>
    <property type="match status" value="1"/>
</dbReference>